<gene>
    <name evidence="2" type="ORF">HMF8227_02905</name>
</gene>
<dbReference type="Proteomes" id="UP000245728">
    <property type="component" value="Chromosome"/>
</dbReference>
<dbReference type="KEGG" id="salh:HMF8227_02905"/>
<proteinExistence type="predicted"/>
<dbReference type="Pfam" id="PF12514">
    <property type="entry name" value="DUF3718"/>
    <property type="match status" value="1"/>
</dbReference>
<evidence type="ECO:0000256" key="1">
    <source>
        <dbReference type="SAM" id="SignalP"/>
    </source>
</evidence>
<sequence>MGKKLGFAAAALLAASVAMPASAAIEDDLQNICLIVKNNDKSELRKKMRNIRREYSLRMGDYYTGIKCSDMSLLRYAMTNASHDVGEYIIKAMSRSDLQQKEADGLTIEQWADQNGHLKTPIGVALIDRLNTD</sequence>
<protein>
    <recommendedName>
        <fullName evidence="4">DUF3718 domain-containing protein</fullName>
    </recommendedName>
</protein>
<feature type="chain" id="PRO_5015552694" description="DUF3718 domain-containing protein" evidence="1">
    <location>
        <begin position="24"/>
        <end position="133"/>
    </location>
</feature>
<dbReference type="AlphaFoldDB" id="A0A2S2E6S4"/>
<feature type="signal peptide" evidence="1">
    <location>
        <begin position="1"/>
        <end position="23"/>
    </location>
</feature>
<evidence type="ECO:0008006" key="4">
    <source>
        <dbReference type="Google" id="ProtNLM"/>
    </source>
</evidence>
<accession>A0A2S2E6S4</accession>
<name>A0A2S2E6S4_9ALTE</name>
<reference evidence="2 3" key="1">
    <citation type="submission" date="2018-05" db="EMBL/GenBank/DDBJ databases">
        <title>Salinimonas sp. HMF8227 Genome sequencing and assembly.</title>
        <authorList>
            <person name="Kang H."/>
            <person name="Kang J."/>
            <person name="Cha I."/>
            <person name="Kim H."/>
            <person name="Joh K."/>
        </authorList>
    </citation>
    <scope>NUCLEOTIDE SEQUENCE [LARGE SCALE GENOMIC DNA]</scope>
    <source>
        <strain evidence="2 3">HMF8227</strain>
    </source>
</reference>
<dbReference type="RefSeq" id="WP_162558619.1">
    <property type="nucleotide sequence ID" value="NZ_CP029347.1"/>
</dbReference>
<keyword evidence="1" id="KW-0732">Signal</keyword>
<dbReference type="EMBL" id="CP029347">
    <property type="protein sequence ID" value="AWL13353.1"/>
    <property type="molecule type" value="Genomic_DNA"/>
</dbReference>
<organism evidence="2 3">
    <name type="scientific">Saliniradius amylolyticus</name>
    <dbReference type="NCBI Taxonomy" id="2183582"/>
    <lineage>
        <taxon>Bacteria</taxon>
        <taxon>Pseudomonadati</taxon>
        <taxon>Pseudomonadota</taxon>
        <taxon>Gammaproteobacteria</taxon>
        <taxon>Alteromonadales</taxon>
        <taxon>Alteromonadaceae</taxon>
        <taxon>Saliniradius</taxon>
    </lineage>
</organism>
<evidence type="ECO:0000313" key="3">
    <source>
        <dbReference type="Proteomes" id="UP000245728"/>
    </source>
</evidence>
<evidence type="ECO:0000313" key="2">
    <source>
        <dbReference type="EMBL" id="AWL13353.1"/>
    </source>
</evidence>
<dbReference type="InterPro" id="IPR022193">
    <property type="entry name" value="DUF3718"/>
</dbReference>
<keyword evidence="3" id="KW-1185">Reference proteome</keyword>